<evidence type="ECO:0008006" key="5">
    <source>
        <dbReference type="Google" id="ProtNLM"/>
    </source>
</evidence>
<dbReference type="Proteomes" id="UP001370348">
    <property type="component" value="Chromosome"/>
</dbReference>
<protein>
    <recommendedName>
        <fullName evidence="5">Cell division protein FtsL</fullName>
    </recommendedName>
</protein>
<accession>A0ABZ2M5I0</accession>
<proteinExistence type="predicted"/>
<sequence>MTFATIVAALTGRDARGASPKQRVAAFVTVWTLAIVATVLAFILHLALRGRTVALGYELGRARAEQARLREVKRVLEVEAASYKTPERVDIVARTLLGMEPPTADRMIVLPALQERAPSSTPNNGGADAGASGPGTVVASE</sequence>
<keyword evidence="4" id="KW-1185">Reference proteome</keyword>
<evidence type="ECO:0000256" key="1">
    <source>
        <dbReference type="SAM" id="MobiDB-lite"/>
    </source>
</evidence>
<dbReference type="EMBL" id="CP089984">
    <property type="protein sequence ID" value="WXB16781.1"/>
    <property type="molecule type" value="Genomic_DNA"/>
</dbReference>
<keyword evidence="2" id="KW-0812">Transmembrane</keyword>
<keyword evidence="2" id="KW-0472">Membrane</keyword>
<evidence type="ECO:0000256" key="2">
    <source>
        <dbReference type="SAM" id="Phobius"/>
    </source>
</evidence>
<organism evidence="3 4">
    <name type="scientific">Pendulispora albinea</name>
    <dbReference type="NCBI Taxonomy" id="2741071"/>
    <lineage>
        <taxon>Bacteria</taxon>
        <taxon>Pseudomonadati</taxon>
        <taxon>Myxococcota</taxon>
        <taxon>Myxococcia</taxon>
        <taxon>Myxococcales</taxon>
        <taxon>Sorangiineae</taxon>
        <taxon>Pendulisporaceae</taxon>
        <taxon>Pendulispora</taxon>
    </lineage>
</organism>
<reference evidence="3 4" key="1">
    <citation type="submission" date="2021-12" db="EMBL/GenBank/DDBJ databases">
        <title>Discovery of the Pendulisporaceae a myxobacterial family with distinct sporulation behavior and unique specialized metabolism.</title>
        <authorList>
            <person name="Garcia R."/>
            <person name="Popoff A."/>
            <person name="Bader C.D."/>
            <person name="Loehr J."/>
            <person name="Walesch S."/>
            <person name="Walt C."/>
            <person name="Boldt J."/>
            <person name="Bunk B."/>
            <person name="Haeckl F.J.F.P.J."/>
            <person name="Gunesch A.P."/>
            <person name="Birkelbach J."/>
            <person name="Nuebel U."/>
            <person name="Pietschmann T."/>
            <person name="Bach T."/>
            <person name="Mueller R."/>
        </authorList>
    </citation>
    <scope>NUCLEOTIDE SEQUENCE [LARGE SCALE GENOMIC DNA]</scope>
    <source>
        <strain evidence="3 4">MSr11954</strain>
    </source>
</reference>
<dbReference type="RefSeq" id="WP_394826411.1">
    <property type="nucleotide sequence ID" value="NZ_CP089984.1"/>
</dbReference>
<name>A0ABZ2M5I0_9BACT</name>
<gene>
    <name evidence="3" type="ORF">LZC94_05765</name>
</gene>
<feature type="region of interest" description="Disordered" evidence="1">
    <location>
        <begin position="115"/>
        <end position="141"/>
    </location>
</feature>
<keyword evidence="2" id="KW-1133">Transmembrane helix</keyword>
<feature type="transmembrane region" description="Helical" evidence="2">
    <location>
        <begin position="27"/>
        <end position="48"/>
    </location>
</feature>
<evidence type="ECO:0000313" key="3">
    <source>
        <dbReference type="EMBL" id="WXB16781.1"/>
    </source>
</evidence>
<evidence type="ECO:0000313" key="4">
    <source>
        <dbReference type="Proteomes" id="UP001370348"/>
    </source>
</evidence>